<evidence type="ECO:0000313" key="2">
    <source>
        <dbReference type="Proteomes" id="UP000192917"/>
    </source>
</evidence>
<evidence type="ECO:0000313" key="1">
    <source>
        <dbReference type="EMBL" id="SMF45751.1"/>
    </source>
</evidence>
<organism evidence="1 2">
    <name type="scientific">Tistlia consotensis USBA 355</name>
    <dbReference type="NCBI Taxonomy" id="560819"/>
    <lineage>
        <taxon>Bacteria</taxon>
        <taxon>Pseudomonadati</taxon>
        <taxon>Pseudomonadota</taxon>
        <taxon>Alphaproteobacteria</taxon>
        <taxon>Rhodospirillales</taxon>
        <taxon>Rhodovibrionaceae</taxon>
        <taxon>Tistlia</taxon>
    </lineage>
</organism>
<sequence>MLVRADDRPVGLLVPEPFGFTFHAGCLEAWALDRKVFPSVTAATREAERLLRRI</sequence>
<gene>
    <name evidence="1" type="ORF">SAMN05428998_11637</name>
</gene>
<keyword evidence="2" id="KW-1185">Reference proteome</keyword>
<dbReference type="STRING" id="560819.SAMN05428998_11637"/>
<protein>
    <submittedName>
        <fullName evidence="1">Uncharacterized protein</fullName>
    </submittedName>
</protein>
<dbReference type="Proteomes" id="UP000192917">
    <property type="component" value="Unassembled WGS sequence"/>
</dbReference>
<reference evidence="1 2" key="1">
    <citation type="submission" date="2017-04" db="EMBL/GenBank/DDBJ databases">
        <authorList>
            <person name="Afonso C.L."/>
            <person name="Miller P.J."/>
            <person name="Scott M.A."/>
            <person name="Spackman E."/>
            <person name="Goraichik I."/>
            <person name="Dimitrov K.M."/>
            <person name="Suarez D.L."/>
            <person name="Swayne D.E."/>
        </authorList>
    </citation>
    <scope>NUCLEOTIDE SEQUENCE [LARGE SCALE GENOMIC DNA]</scope>
    <source>
        <strain evidence="1 2">USBA 355</strain>
    </source>
</reference>
<proteinExistence type="predicted"/>
<dbReference type="AlphaFoldDB" id="A0A1Y6C794"/>
<dbReference type="EMBL" id="FWZX01000016">
    <property type="protein sequence ID" value="SMF45751.1"/>
    <property type="molecule type" value="Genomic_DNA"/>
</dbReference>
<accession>A0A1Y6C794</accession>
<name>A0A1Y6C794_9PROT</name>